<dbReference type="AlphaFoldDB" id="A0A854NJ97"/>
<comment type="caution">
    <text evidence="1">The sequence shown here is derived from an EMBL/GenBank/DDBJ whole genome shotgun (WGS) entry which is preliminary data.</text>
</comment>
<reference evidence="2" key="1">
    <citation type="submission" date="2016-02" db="EMBL/GenBank/DDBJ databases">
        <title>Genomic analyses of a collection of pathogenic Corynebacterium diphtheriae.</title>
        <authorList>
            <person name="Sangal V."/>
            <person name="Titov L."/>
        </authorList>
    </citation>
    <scope>NUCLEOTIDE SEQUENCE [LARGE SCALE GENOMIC DNA]</scope>
    <source>
        <strain evidence="2">1438</strain>
    </source>
</reference>
<proteinExistence type="predicted"/>
<dbReference type="EMBL" id="LSZF01000001">
    <property type="protein sequence ID" value="OWM36025.1"/>
    <property type="molecule type" value="Genomic_DNA"/>
</dbReference>
<evidence type="ECO:0000313" key="2">
    <source>
        <dbReference type="Proteomes" id="UP000197692"/>
    </source>
</evidence>
<dbReference type="Proteomes" id="UP000197692">
    <property type="component" value="Unassembled WGS sequence"/>
</dbReference>
<evidence type="ECO:0000313" key="1">
    <source>
        <dbReference type="EMBL" id="OWM36025.1"/>
    </source>
</evidence>
<accession>A0A854NJ97</accession>
<sequence length="92" mass="9918">MCTIGPGQVASPASGRPLKLVTADNEDVFDPTVGQVGAYLRPKGRAFFLGNLQAHNVFDSFDVHIGALVDYVATITDFDTQRVEEDHGVELV</sequence>
<name>A0A854NJ97_CORDP</name>
<gene>
    <name evidence="1" type="ORF">AY602_00340</name>
</gene>
<organism evidence="1 2">
    <name type="scientific">Corynebacterium diphtheriae bv. mitis</name>
    <dbReference type="NCBI Taxonomy" id="1806053"/>
    <lineage>
        <taxon>Bacteria</taxon>
        <taxon>Bacillati</taxon>
        <taxon>Actinomycetota</taxon>
        <taxon>Actinomycetes</taxon>
        <taxon>Mycobacteriales</taxon>
        <taxon>Corynebacteriaceae</taxon>
        <taxon>Corynebacterium</taxon>
    </lineage>
</organism>
<protein>
    <submittedName>
        <fullName evidence="1">Uncharacterized protein</fullName>
    </submittedName>
</protein>